<dbReference type="InterPro" id="IPR007922">
    <property type="entry name" value="DciA-like"/>
</dbReference>
<dbReference type="InterPro" id="IPR010593">
    <property type="entry name" value="DUF1159"/>
</dbReference>
<reference evidence="1 2" key="1">
    <citation type="submission" date="2015-09" db="EMBL/GenBank/DDBJ databases">
        <authorList>
            <consortium name="Swine Surveillance"/>
        </authorList>
    </citation>
    <scope>NUCLEOTIDE SEQUENCE [LARGE SCALE GENOMIC DNA]</scope>
    <source>
        <strain evidence="1 2">CECT 5294</strain>
    </source>
</reference>
<dbReference type="STRING" id="266809.PM03_13040"/>
<gene>
    <name evidence="1" type="ORF">THS5294_02002</name>
</gene>
<dbReference type="Proteomes" id="UP000051298">
    <property type="component" value="Unassembled WGS sequence"/>
</dbReference>
<dbReference type="EMBL" id="CYRX01000029">
    <property type="protein sequence ID" value="CUH60706.1"/>
    <property type="molecule type" value="Genomic_DNA"/>
</dbReference>
<evidence type="ECO:0000313" key="1">
    <source>
        <dbReference type="EMBL" id="CUH60706.1"/>
    </source>
</evidence>
<sequence>MQPARRSKGFRRTSTLVDQKVRAVTGQRGFAETRILTHWDDIVGPETASMCRPVDVKYTRTHVGATLTLLTTGAMAPILKMQEPGIRERVNACYGYNAIGKIRITQTAPTGFAEGQVSFQARPKTPSLSAQEQHANRSKAAIHTSDVQDEGLRAALEHLGANIISKQSR</sequence>
<organism evidence="1 2">
    <name type="scientific">Thalassobacter stenotrophicus</name>
    <dbReference type="NCBI Taxonomy" id="266809"/>
    <lineage>
        <taxon>Bacteria</taxon>
        <taxon>Pseudomonadati</taxon>
        <taxon>Pseudomonadota</taxon>
        <taxon>Alphaproteobacteria</taxon>
        <taxon>Rhodobacterales</taxon>
        <taxon>Roseobacteraceae</taxon>
        <taxon>Thalassobacter</taxon>
    </lineage>
</organism>
<dbReference type="RefSeq" id="WP_058123628.1">
    <property type="nucleotide sequence ID" value="NZ_CYRX01000029.1"/>
</dbReference>
<evidence type="ECO:0000313" key="2">
    <source>
        <dbReference type="Proteomes" id="UP000051298"/>
    </source>
</evidence>
<dbReference type="Pfam" id="PF05258">
    <property type="entry name" value="DciA"/>
    <property type="match status" value="1"/>
</dbReference>
<name>A0A0N7LTH4_9RHOB</name>
<proteinExistence type="predicted"/>
<accession>A0A0N7LTH4</accession>
<dbReference type="AlphaFoldDB" id="A0A0N7LTH4"/>
<dbReference type="eggNOG" id="COG5389">
    <property type="taxonomic scope" value="Bacteria"/>
</dbReference>
<protein>
    <submittedName>
        <fullName evidence="1">Zn-ribbon-containing, possibly RNA-binding protein and truncated derivatives</fullName>
    </submittedName>
</protein>
<dbReference type="PIRSF" id="PIRSF032064">
    <property type="entry name" value="UCP032064"/>
    <property type="match status" value="1"/>
</dbReference>